<sequence length="192" mass="21909">MNYLKLISLISLTLFVSACSTRQAGERFTGSTEQRLVTYSIRDMAKEMAKEPISVIRDKAIVFESHFVIHNQVQLYAEERIKTELIEKYNVRFVDADDPNASYKLKFFFTSLGTDRDQAGFSLPIINLAEPERSTSISLLAVDMYHGIAECNYFLEDLTENRLLKTGKINARVKTDKFTTPIFGFPISDIDD</sequence>
<dbReference type="EMBL" id="CP109965">
    <property type="protein sequence ID" value="WAJ71545.1"/>
    <property type="molecule type" value="Genomic_DNA"/>
</dbReference>
<name>A0ABY7ASP4_9ALTE</name>
<keyword evidence="3" id="KW-1185">Reference proteome</keyword>
<dbReference type="PROSITE" id="PS51257">
    <property type="entry name" value="PROKAR_LIPOPROTEIN"/>
    <property type="match status" value="1"/>
</dbReference>
<evidence type="ECO:0008006" key="4">
    <source>
        <dbReference type="Google" id="ProtNLM"/>
    </source>
</evidence>
<evidence type="ECO:0000313" key="2">
    <source>
        <dbReference type="EMBL" id="WAJ71545.1"/>
    </source>
</evidence>
<proteinExistence type="predicted"/>
<reference evidence="2" key="1">
    <citation type="submission" date="2022-10" db="EMBL/GenBank/DDBJ databases">
        <title>Catenovulum adriacola sp. nov. isolated in the Harbour of Susak.</title>
        <authorList>
            <person name="Schoch T."/>
            <person name="Reich S.J."/>
            <person name="Stoeferle S."/>
            <person name="Flaiz M."/>
            <person name="Kazda M."/>
            <person name="Riedel C.U."/>
            <person name="Duerre P."/>
        </authorList>
    </citation>
    <scope>NUCLEOTIDE SEQUENCE</scope>
    <source>
        <strain evidence="2">TS8</strain>
    </source>
</reference>
<accession>A0ABY7ASP4</accession>
<dbReference type="RefSeq" id="WP_268076100.1">
    <property type="nucleotide sequence ID" value="NZ_CP109965.1"/>
</dbReference>
<evidence type="ECO:0000313" key="3">
    <source>
        <dbReference type="Proteomes" id="UP001163726"/>
    </source>
</evidence>
<gene>
    <name evidence="2" type="ORF">OLW01_07045</name>
</gene>
<feature type="signal peptide" evidence="1">
    <location>
        <begin position="1"/>
        <end position="24"/>
    </location>
</feature>
<feature type="chain" id="PRO_5047469930" description="Lipoprotein" evidence="1">
    <location>
        <begin position="25"/>
        <end position="192"/>
    </location>
</feature>
<organism evidence="2 3">
    <name type="scientific">Catenovulum adriaticum</name>
    <dbReference type="NCBI Taxonomy" id="2984846"/>
    <lineage>
        <taxon>Bacteria</taxon>
        <taxon>Pseudomonadati</taxon>
        <taxon>Pseudomonadota</taxon>
        <taxon>Gammaproteobacteria</taxon>
        <taxon>Alteromonadales</taxon>
        <taxon>Alteromonadaceae</taxon>
        <taxon>Catenovulum</taxon>
    </lineage>
</organism>
<dbReference type="Proteomes" id="UP001163726">
    <property type="component" value="Chromosome"/>
</dbReference>
<protein>
    <recommendedName>
        <fullName evidence="4">Lipoprotein</fullName>
    </recommendedName>
</protein>
<evidence type="ECO:0000256" key="1">
    <source>
        <dbReference type="SAM" id="SignalP"/>
    </source>
</evidence>
<keyword evidence="1" id="KW-0732">Signal</keyword>